<evidence type="ECO:0000313" key="14">
    <source>
        <dbReference type="Proteomes" id="UP001596201"/>
    </source>
</evidence>
<dbReference type="CDD" id="cd03235">
    <property type="entry name" value="ABC_Metallic_Cations"/>
    <property type="match status" value="1"/>
</dbReference>
<evidence type="ECO:0000259" key="12">
    <source>
        <dbReference type="PROSITE" id="PS50893"/>
    </source>
</evidence>
<evidence type="ECO:0000256" key="7">
    <source>
        <dbReference type="ARBA" id="ARBA00064420"/>
    </source>
</evidence>
<organism evidence="13 14">
    <name type="scientific">Salinirubrum litoreum</name>
    <dbReference type="NCBI Taxonomy" id="1126234"/>
    <lineage>
        <taxon>Archaea</taxon>
        <taxon>Methanobacteriati</taxon>
        <taxon>Methanobacteriota</taxon>
        <taxon>Stenosarchaea group</taxon>
        <taxon>Halobacteria</taxon>
        <taxon>Halobacteriales</taxon>
        <taxon>Haloferacaceae</taxon>
        <taxon>Salinirubrum</taxon>
    </lineage>
</organism>
<evidence type="ECO:0000256" key="5">
    <source>
        <dbReference type="ARBA" id="ARBA00050590"/>
    </source>
</evidence>
<dbReference type="InterPro" id="IPR003439">
    <property type="entry name" value="ABC_transporter-like_ATP-bd"/>
</dbReference>
<dbReference type="Proteomes" id="UP001596201">
    <property type="component" value="Unassembled WGS sequence"/>
</dbReference>
<evidence type="ECO:0000256" key="9">
    <source>
        <dbReference type="ARBA" id="ARBA00073649"/>
    </source>
</evidence>
<dbReference type="SMART" id="SM00382">
    <property type="entry name" value="AAA"/>
    <property type="match status" value="1"/>
</dbReference>
<dbReference type="PANTHER" id="PTHR42794:SF1">
    <property type="entry name" value="HEMIN IMPORT ATP-BINDING PROTEIN HMUV"/>
    <property type="match status" value="1"/>
</dbReference>
<dbReference type="Gene3D" id="3.40.50.720">
    <property type="entry name" value="NAD(P)-binding Rossmann-like Domain"/>
    <property type="match status" value="1"/>
</dbReference>
<keyword evidence="3 13" id="KW-0067">ATP-binding</keyword>
<protein>
    <recommendedName>
        <fullName evidence="9">Cobalamin import ATP-binding protein BtuD</fullName>
        <ecNumber evidence="8">7.6.2.8</ecNumber>
    </recommendedName>
    <alternativeName>
        <fullName evidence="10">Vitamin B12-transporting ATPase</fullName>
    </alternativeName>
</protein>
<dbReference type="PANTHER" id="PTHR42794">
    <property type="entry name" value="HEMIN IMPORT ATP-BINDING PROTEIN HMUV"/>
    <property type="match status" value="1"/>
</dbReference>
<evidence type="ECO:0000313" key="13">
    <source>
        <dbReference type="EMBL" id="MFC5367866.1"/>
    </source>
</evidence>
<dbReference type="GO" id="GO:0015420">
    <property type="term" value="F:ABC-type vitamin B12 transporter activity"/>
    <property type="evidence" value="ECO:0007669"/>
    <property type="project" value="UniProtKB-EC"/>
</dbReference>
<feature type="region of interest" description="Disordered" evidence="11">
    <location>
        <begin position="420"/>
        <end position="453"/>
    </location>
</feature>
<keyword evidence="2" id="KW-0547">Nucleotide-binding</keyword>
<comment type="function">
    <text evidence="6">Required for corrinoid utilization. Probably part of the ABC transporter complex BtuCDF involved in cobalamin (vitamin B12) import. Probably responsible for energy coupling to the transport system.</text>
</comment>
<comment type="subunit">
    <text evidence="7">The complex is composed of two ATP-binding proteins (BtuD), two transmembrane proteins (BtuC) and a solute-binding protein (BtuF).</text>
</comment>
<dbReference type="SUPFAM" id="SSF51735">
    <property type="entry name" value="NAD(P)-binding Rossmann-fold domains"/>
    <property type="match status" value="1"/>
</dbReference>
<dbReference type="FunFam" id="3.40.50.300:FF:000134">
    <property type="entry name" value="Iron-enterobactin ABC transporter ATP-binding protein"/>
    <property type="match status" value="1"/>
</dbReference>
<dbReference type="AlphaFoldDB" id="A0ABD5RDJ6"/>
<dbReference type="PROSITE" id="PS50893">
    <property type="entry name" value="ABC_TRANSPORTER_2"/>
    <property type="match status" value="1"/>
</dbReference>
<dbReference type="RefSeq" id="WP_227230110.1">
    <property type="nucleotide sequence ID" value="NZ_JAJCVJ010000002.1"/>
</dbReference>
<feature type="domain" description="ABC transporter" evidence="12">
    <location>
        <begin position="19"/>
        <end position="254"/>
    </location>
</feature>
<dbReference type="SUPFAM" id="SSF52540">
    <property type="entry name" value="P-loop containing nucleoside triphosphate hydrolases"/>
    <property type="match status" value="1"/>
</dbReference>
<keyword evidence="1" id="KW-0813">Transport</keyword>
<evidence type="ECO:0000256" key="8">
    <source>
        <dbReference type="ARBA" id="ARBA00066387"/>
    </source>
</evidence>
<comment type="caution">
    <text evidence="13">The sequence shown here is derived from an EMBL/GenBank/DDBJ whole genome shotgun (WGS) entry which is preliminary data.</text>
</comment>
<comment type="catalytic activity">
    <reaction evidence="5">
        <text>an R-cob(III)alamin(out) + ATP + H2O = an R-cob(III)alamin(in) + ADP + phosphate + H(+)</text>
        <dbReference type="Rhea" id="RHEA:17873"/>
        <dbReference type="ChEBI" id="CHEBI:15377"/>
        <dbReference type="ChEBI" id="CHEBI:15378"/>
        <dbReference type="ChEBI" id="CHEBI:30616"/>
        <dbReference type="ChEBI" id="CHEBI:43474"/>
        <dbReference type="ChEBI" id="CHEBI:140785"/>
        <dbReference type="ChEBI" id="CHEBI:456216"/>
        <dbReference type="EC" id="7.6.2.8"/>
    </reaction>
</comment>
<dbReference type="EC" id="7.6.2.8" evidence="8"/>
<dbReference type="PROSITE" id="PS00211">
    <property type="entry name" value="ABC_TRANSPORTER_1"/>
    <property type="match status" value="1"/>
</dbReference>
<dbReference type="InterPro" id="IPR036291">
    <property type="entry name" value="NAD(P)-bd_dom_sf"/>
</dbReference>
<sequence>MSRDPRPSTEATDRADPLLAVEDLTVSLGGNEVLTGVTASADRGQFVGLVGPNGAGKTTLLRAITGALTPDAGQVRIDGRVVADLASKAASRLVASVPQDTSLSFDFDVRETVAMGRTPYISRFGRRTRADRQIVESAMARTDVAQFADRSITEISGGERQRVLLARALAQDTPLLLLDEPTASLDISHQIRTLELVGDLVADGRTVVAAIHDLNLAAHYCDDLWLLGDGDLLATGDPASVLTEDRLSTAFDADALVTRHPVTGSTYVTALPTSRGDAEGSVHVIGGGGSAARVLYLLSSAGYRVTVGALNEGDSDTETARHLGIDPITVDPFAPVDAGAREAVGDAVEAADAVVVADVEVGDGNLANLEAARRGDRVVLVEDRPFSDRNFAGERGQRIYEALKERGTVVGSRDLLGAVSEAVDSGGQETGATRTDREDGTESDESLSEFADD</sequence>
<dbReference type="Gene3D" id="3.40.50.300">
    <property type="entry name" value="P-loop containing nucleotide triphosphate hydrolases"/>
    <property type="match status" value="1"/>
</dbReference>
<evidence type="ECO:0000256" key="2">
    <source>
        <dbReference type="ARBA" id="ARBA00022741"/>
    </source>
</evidence>
<dbReference type="GO" id="GO:0005524">
    <property type="term" value="F:ATP binding"/>
    <property type="evidence" value="ECO:0007669"/>
    <property type="project" value="UniProtKB-KW"/>
</dbReference>
<gene>
    <name evidence="13" type="ORF">ACFPJ5_13085</name>
</gene>
<dbReference type="NCBIfam" id="NF010068">
    <property type="entry name" value="PRK13548.1"/>
    <property type="match status" value="1"/>
</dbReference>
<reference evidence="13 14" key="1">
    <citation type="journal article" date="2019" name="Int. J. Syst. Evol. Microbiol.">
        <title>The Global Catalogue of Microorganisms (GCM) 10K type strain sequencing project: providing services to taxonomists for standard genome sequencing and annotation.</title>
        <authorList>
            <consortium name="The Broad Institute Genomics Platform"/>
            <consortium name="The Broad Institute Genome Sequencing Center for Infectious Disease"/>
            <person name="Wu L."/>
            <person name="Ma J."/>
        </authorList>
    </citation>
    <scope>NUCLEOTIDE SEQUENCE [LARGE SCALE GENOMIC DNA]</scope>
    <source>
        <strain evidence="13 14">CGMCC 1.12237</strain>
    </source>
</reference>
<name>A0ABD5RDJ6_9EURY</name>
<feature type="compositionally biased region" description="Acidic residues" evidence="11">
    <location>
        <begin position="441"/>
        <end position="453"/>
    </location>
</feature>
<dbReference type="InterPro" id="IPR003593">
    <property type="entry name" value="AAA+_ATPase"/>
</dbReference>
<dbReference type="EMBL" id="JBHSKX010000002">
    <property type="protein sequence ID" value="MFC5367866.1"/>
    <property type="molecule type" value="Genomic_DNA"/>
</dbReference>
<dbReference type="InterPro" id="IPR027417">
    <property type="entry name" value="P-loop_NTPase"/>
</dbReference>
<evidence type="ECO:0000256" key="6">
    <source>
        <dbReference type="ARBA" id="ARBA00058960"/>
    </source>
</evidence>
<evidence type="ECO:0000256" key="4">
    <source>
        <dbReference type="ARBA" id="ARBA00022967"/>
    </source>
</evidence>
<evidence type="ECO:0000256" key="11">
    <source>
        <dbReference type="SAM" id="MobiDB-lite"/>
    </source>
</evidence>
<dbReference type="InterPro" id="IPR017871">
    <property type="entry name" value="ABC_transporter-like_CS"/>
</dbReference>
<evidence type="ECO:0000256" key="1">
    <source>
        <dbReference type="ARBA" id="ARBA00022448"/>
    </source>
</evidence>
<proteinExistence type="predicted"/>
<evidence type="ECO:0000256" key="10">
    <source>
        <dbReference type="ARBA" id="ARBA00077139"/>
    </source>
</evidence>
<dbReference type="Pfam" id="PF00005">
    <property type="entry name" value="ABC_tran"/>
    <property type="match status" value="1"/>
</dbReference>
<dbReference type="Gene3D" id="3.90.180.10">
    <property type="entry name" value="Medium-chain alcohol dehydrogenases, catalytic domain"/>
    <property type="match status" value="1"/>
</dbReference>
<accession>A0ABD5RDJ6</accession>
<keyword evidence="14" id="KW-1185">Reference proteome</keyword>
<keyword evidence="4" id="KW-1278">Translocase</keyword>
<evidence type="ECO:0000256" key="3">
    <source>
        <dbReference type="ARBA" id="ARBA00022840"/>
    </source>
</evidence>